<comment type="caution">
    <text evidence="7">The sequence shown here is derived from an EMBL/GenBank/DDBJ whole genome shotgun (WGS) entry which is preliminary data.</text>
</comment>
<keyword evidence="4" id="KW-0479">Metal-binding</keyword>
<comment type="pathway">
    <text evidence="2">Protein modification; peptidyl-diphthamide biosynthesis.</text>
</comment>
<dbReference type="GO" id="GO:0090560">
    <property type="term" value="F:2-(3-amino-3-carboxypropyl)histidine synthase activity"/>
    <property type="evidence" value="ECO:0007669"/>
    <property type="project" value="InterPro"/>
</dbReference>
<dbReference type="InterPro" id="IPR042263">
    <property type="entry name" value="DPH1/DPH2_1"/>
</dbReference>
<keyword evidence="5" id="KW-0408">Iron</keyword>
<evidence type="ECO:0000313" key="8">
    <source>
        <dbReference type="Proteomes" id="UP000275267"/>
    </source>
</evidence>
<dbReference type="Proteomes" id="UP000275267">
    <property type="component" value="Unassembled WGS sequence"/>
</dbReference>
<proteinExistence type="inferred from homology"/>
<evidence type="ECO:0000256" key="1">
    <source>
        <dbReference type="ARBA" id="ARBA00001966"/>
    </source>
</evidence>
<dbReference type="Gene3D" id="3.40.50.11860">
    <property type="entry name" value="Diphthamide synthesis DPH1/DPH2 domain 3"/>
    <property type="match status" value="1"/>
</dbReference>
<dbReference type="OrthoDB" id="449241at2759"/>
<comment type="cofactor">
    <cofactor evidence="1">
        <name>[4Fe-4S] cluster</name>
        <dbReference type="ChEBI" id="CHEBI:49883"/>
    </cofactor>
</comment>
<comment type="similarity">
    <text evidence="3">Belongs to the DPH1/DPH2 family. DPH2 subfamily.</text>
</comment>
<dbReference type="EMBL" id="PQIB02000016">
    <property type="protein sequence ID" value="RLM62064.1"/>
    <property type="molecule type" value="Genomic_DNA"/>
</dbReference>
<dbReference type="GO" id="GO:0046872">
    <property type="term" value="F:metal ion binding"/>
    <property type="evidence" value="ECO:0007669"/>
    <property type="project" value="UniProtKB-KW"/>
</dbReference>
<dbReference type="PANTHER" id="PTHR10762">
    <property type="entry name" value="DIPHTHAMIDE BIOSYNTHESIS PROTEIN"/>
    <property type="match status" value="1"/>
</dbReference>
<evidence type="ECO:0000256" key="3">
    <source>
        <dbReference type="ARBA" id="ARBA00006179"/>
    </source>
</evidence>
<dbReference type="InterPro" id="IPR042265">
    <property type="entry name" value="DPH1/DPH2_3"/>
</dbReference>
<dbReference type="GO" id="GO:0051536">
    <property type="term" value="F:iron-sulfur cluster binding"/>
    <property type="evidence" value="ECO:0007669"/>
    <property type="project" value="UniProtKB-KW"/>
</dbReference>
<dbReference type="Pfam" id="PF01866">
    <property type="entry name" value="Diphthamide_syn"/>
    <property type="match status" value="1"/>
</dbReference>
<keyword evidence="6" id="KW-0411">Iron-sulfur</keyword>
<evidence type="ECO:0000256" key="4">
    <source>
        <dbReference type="ARBA" id="ARBA00022723"/>
    </source>
</evidence>
<dbReference type="InterPro" id="IPR016435">
    <property type="entry name" value="DPH1/DPH2"/>
</dbReference>
<evidence type="ECO:0000256" key="2">
    <source>
        <dbReference type="ARBA" id="ARBA00005156"/>
    </source>
</evidence>
<dbReference type="AlphaFoldDB" id="A0A3L6PQG2"/>
<dbReference type="Gene3D" id="3.40.50.11840">
    <property type="entry name" value="Diphthamide synthesis DPH1/DPH2 domain 1"/>
    <property type="match status" value="1"/>
</dbReference>
<accession>A0A3L6PQG2</accession>
<organism evidence="7 8">
    <name type="scientific">Panicum miliaceum</name>
    <name type="common">Proso millet</name>
    <name type="synonym">Broomcorn millet</name>
    <dbReference type="NCBI Taxonomy" id="4540"/>
    <lineage>
        <taxon>Eukaryota</taxon>
        <taxon>Viridiplantae</taxon>
        <taxon>Streptophyta</taxon>
        <taxon>Embryophyta</taxon>
        <taxon>Tracheophyta</taxon>
        <taxon>Spermatophyta</taxon>
        <taxon>Magnoliopsida</taxon>
        <taxon>Liliopsida</taxon>
        <taxon>Poales</taxon>
        <taxon>Poaceae</taxon>
        <taxon>PACMAD clade</taxon>
        <taxon>Panicoideae</taxon>
        <taxon>Panicodae</taxon>
        <taxon>Paniceae</taxon>
        <taxon>Panicinae</taxon>
        <taxon>Panicum</taxon>
        <taxon>Panicum sect. Panicum</taxon>
    </lineage>
</organism>
<dbReference type="UniPathway" id="UPA00559"/>
<sequence>MEPDIGTRTAEFVRAGAYTRVALQFPDEMLKDVAAVARALQRELASGGGGVRVFVMVDTATSNLPAFFVFGKAPLDVHACARSMLECSRKSNKHILDLRRTFEESCKSNSCNPEVQYADVLCSVMSPSSSTTEENDCHLSSGTSCNGDLSINSDLAALNNRRSIEYSSSTHKYSLGGVTWNISVQEKMEDYLIFWIGQDNSAFANIVLTFNKCEIVRYDAIENQLSADASHLMKVLRRRYYLVEKAKDANIIGILVGTLGVAGYLHIIEQMKELIKAAGKRSYTLVMGRPNSAKLANFPQVCYFNSELFSVSLSISSDDFYFSFWQCEIFVYVSCAQTALLDSKDSLAPVITPFEAVLAFSRGREWTGEYLLDFKDLITSEKQEVASTTEEARFSFIKGSYVEDHCAQENMEQSGTALALAEVTEKALSVQNHNNEAVLYQGRAMSSIHYLKARSYRGITGEYEGPAPDSILVGRTGRAAGYNDEKTRSVNEEIEMYAGCHFYGNCPLRLHKTQICPVYAYEFIG</sequence>
<evidence type="ECO:0000256" key="5">
    <source>
        <dbReference type="ARBA" id="ARBA00023004"/>
    </source>
</evidence>
<evidence type="ECO:0000256" key="6">
    <source>
        <dbReference type="ARBA" id="ARBA00023014"/>
    </source>
</evidence>
<reference evidence="8" key="1">
    <citation type="journal article" date="2019" name="Nat. Commun.">
        <title>The genome of broomcorn millet.</title>
        <authorList>
            <person name="Zou C."/>
            <person name="Miki D."/>
            <person name="Li D."/>
            <person name="Tang Q."/>
            <person name="Xiao L."/>
            <person name="Rajput S."/>
            <person name="Deng P."/>
            <person name="Jia W."/>
            <person name="Huang R."/>
            <person name="Zhang M."/>
            <person name="Sun Y."/>
            <person name="Hu J."/>
            <person name="Fu X."/>
            <person name="Schnable P.S."/>
            <person name="Li F."/>
            <person name="Zhang H."/>
            <person name="Feng B."/>
            <person name="Zhu X."/>
            <person name="Liu R."/>
            <person name="Schnable J.C."/>
            <person name="Zhu J.-K."/>
            <person name="Zhang H."/>
        </authorList>
    </citation>
    <scope>NUCLEOTIDE SEQUENCE [LARGE SCALE GENOMIC DNA]</scope>
</reference>
<evidence type="ECO:0000313" key="7">
    <source>
        <dbReference type="EMBL" id="RLM62064.1"/>
    </source>
</evidence>
<dbReference type="PANTHER" id="PTHR10762:SF2">
    <property type="entry name" value="2-(3-AMINO-3-CARBOXYPROPYL)HISTIDINE SYNTHASE SUBUNIT 2"/>
    <property type="match status" value="1"/>
</dbReference>
<protein>
    <submittedName>
        <fullName evidence="7">Diphthamide biosynthesis protein 2</fullName>
    </submittedName>
</protein>
<dbReference type="GO" id="GO:0017183">
    <property type="term" value="P:protein histidyl modification to diphthamide"/>
    <property type="evidence" value="ECO:0007669"/>
    <property type="project" value="UniProtKB-UniPathway"/>
</dbReference>
<keyword evidence="8" id="KW-1185">Reference proteome</keyword>
<gene>
    <name evidence="7" type="ORF">C2845_PM14G20270</name>
</gene>
<dbReference type="FunFam" id="3.40.50.11860:FF:000001">
    <property type="entry name" value="2-(3-amino-3-carboxypropyl)histidine synthase subunit 2"/>
    <property type="match status" value="1"/>
</dbReference>
<dbReference type="STRING" id="4540.A0A3L6PQG2"/>
<name>A0A3L6PQG2_PANMI</name>
<dbReference type="SFLD" id="SFLDS00032">
    <property type="entry name" value="Radical_SAM_3-amino-3-carboxyp"/>
    <property type="match status" value="2"/>
</dbReference>
<dbReference type="NCBIfam" id="TIGR00322">
    <property type="entry name" value="diphth2_R"/>
    <property type="match status" value="1"/>
</dbReference>